<dbReference type="GO" id="GO:0005737">
    <property type="term" value="C:cytoplasm"/>
    <property type="evidence" value="ECO:0007669"/>
    <property type="project" value="TreeGrafter"/>
</dbReference>
<gene>
    <name evidence="2" type="ORF">LK12_17995</name>
</gene>
<evidence type="ECO:0000313" key="2">
    <source>
        <dbReference type="EMBL" id="KHK89814.1"/>
    </source>
</evidence>
<accession>A0A0B1ZKE9</accession>
<protein>
    <recommendedName>
        <fullName evidence="1">NAD-dependent epimerase/dehydratase domain-containing protein</fullName>
    </recommendedName>
</protein>
<sequence length="318" mass="34859">MKALVIGATGYVGKAVARDFRSRGHEVWGFARSDSNREKLGAEGIATVDGSLDDLPALQKQVQDFDTIVFVPMIPFEDEARILTGLIDACRGSDRHLMFASGTGVLATAAPEGIWDENTFAEDDPFPFPPLGSRPIRIKTENLVRDAAKDGVRTTVVRPPWIWGDAGGIFVWQLVESARRTGSVCYVGHGLNLYSNCHVEDVAQAFGLAVEHGTPGALYHTVAGEVNIRTVAEAVAQMIGCETRSVDYETACQIWTKEFADLILVVNSRSRAVRARAELGWKPRHLDVIEDIRSGSYRDAYNEAMAGEGFSYSWEKHG</sequence>
<dbReference type="InterPro" id="IPR051783">
    <property type="entry name" value="NAD(P)-dependent_oxidoreduct"/>
</dbReference>
<dbReference type="SUPFAM" id="SSF51735">
    <property type="entry name" value="NAD(P)-binding Rossmann-fold domains"/>
    <property type="match status" value="1"/>
</dbReference>
<evidence type="ECO:0000259" key="1">
    <source>
        <dbReference type="Pfam" id="PF01370"/>
    </source>
</evidence>
<evidence type="ECO:0000313" key="3">
    <source>
        <dbReference type="Proteomes" id="UP000031057"/>
    </source>
</evidence>
<keyword evidence="3" id="KW-1185">Reference proteome</keyword>
<reference evidence="2 3" key="1">
    <citation type="submission" date="2014-10" db="EMBL/GenBank/DDBJ databases">
        <title>Genome sequence of Novosphingobium malaysiense MUSC 273(T).</title>
        <authorList>
            <person name="Lee L.-H."/>
        </authorList>
    </citation>
    <scope>NUCLEOTIDE SEQUENCE [LARGE SCALE GENOMIC DNA]</scope>
    <source>
        <strain evidence="2 3">MUSC 273</strain>
    </source>
</reference>
<dbReference type="AlphaFoldDB" id="A0A0B1ZKE9"/>
<dbReference type="Proteomes" id="UP000031057">
    <property type="component" value="Unassembled WGS sequence"/>
</dbReference>
<dbReference type="PANTHER" id="PTHR48079">
    <property type="entry name" value="PROTEIN YEEZ"/>
    <property type="match status" value="1"/>
</dbReference>
<name>A0A0B1ZKE9_9SPHN</name>
<dbReference type="PANTHER" id="PTHR48079:SF6">
    <property type="entry name" value="NAD(P)-BINDING DOMAIN-CONTAINING PROTEIN-RELATED"/>
    <property type="match status" value="1"/>
</dbReference>
<comment type="caution">
    <text evidence="2">The sequence shown here is derived from an EMBL/GenBank/DDBJ whole genome shotgun (WGS) entry which is preliminary data.</text>
</comment>
<organism evidence="2 3">
    <name type="scientific">Novosphingobium malaysiense</name>
    <dbReference type="NCBI Taxonomy" id="1348853"/>
    <lineage>
        <taxon>Bacteria</taxon>
        <taxon>Pseudomonadati</taxon>
        <taxon>Pseudomonadota</taxon>
        <taxon>Alphaproteobacteria</taxon>
        <taxon>Sphingomonadales</taxon>
        <taxon>Sphingomonadaceae</taxon>
        <taxon>Novosphingobium</taxon>
    </lineage>
</organism>
<feature type="domain" description="NAD-dependent epimerase/dehydratase" evidence="1">
    <location>
        <begin position="3"/>
        <end position="215"/>
    </location>
</feature>
<dbReference type="InterPro" id="IPR001509">
    <property type="entry name" value="Epimerase_deHydtase"/>
</dbReference>
<dbReference type="EMBL" id="JTDI01000006">
    <property type="protein sequence ID" value="KHK89814.1"/>
    <property type="molecule type" value="Genomic_DNA"/>
</dbReference>
<dbReference type="InterPro" id="IPR036291">
    <property type="entry name" value="NAD(P)-bd_dom_sf"/>
</dbReference>
<proteinExistence type="predicted"/>
<dbReference type="RefSeq" id="WP_039287165.1">
    <property type="nucleotide sequence ID" value="NZ_JTDI01000006.1"/>
</dbReference>
<dbReference type="STRING" id="1348853.LK12_17995"/>
<dbReference type="Pfam" id="PF01370">
    <property type="entry name" value="Epimerase"/>
    <property type="match status" value="1"/>
</dbReference>
<dbReference type="Gene3D" id="3.40.50.720">
    <property type="entry name" value="NAD(P)-binding Rossmann-like Domain"/>
    <property type="match status" value="1"/>
</dbReference>
<dbReference type="GO" id="GO:0004029">
    <property type="term" value="F:aldehyde dehydrogenase (NAD+) activity"/>
    <property type="evidence" value="ECO:0007669"/>
    <property type="project" value="TreeGrafter"/>
</dbReference>